<evidence type="ECO:0000313" key="2">
    <source>
        <dbReference type="Proteomes" id="UP000331127"/>
    </source>
</evidence>
<dbReference type="Gene3D" id="1.25.40.10">
    <property type="entry name" value="Tetratricopeptide repeat domain"/>
    <property type="match status" value="1"/>
</dbReference>
<dbReference type="PANTHER" id="PTHR47756">
    <property type="entry name" value="BLL6612 PROTEIN-RELATED"/>
    <property type="match status" value="1"/>
</dbReference>
<reference evidence="1 2" key="1">
    <citation type="submission" date="2019-10" db="EMBL/GenBank/DDBJ databases">
        <title>Whole genome shotgun sequence of Acrocarpospora macrocephala NBRC 16266.</title>
        <authorList>
            <person name="Ichikawa N."/>
            <person name="Kimura A."/>
            <person name="Kitahashi Y."/>
            <person name="Komaki H."/>
            <person name="Oguchi A."/>
        </authorList>
    </citation>
    <scope>NUCLEOTIDE SEQUENCE [LARGE SCALE GENOMIC DNA]</scope>
    <source>
        <strain evidence="1 2">NBRC 16266</strain>
    </source>
</reference>
<evidence type="ECO:0008006" key="3">
    <source>
        <dbReference type="Google" id="ProtNLM"/>
    </source>
</evidence>
<dbReference type="AlphaFoldDB" id="A0A5M3X282"/>
<dbReference type="EMBL" id="BLAE01000064">
    <property type="protein sequence ID" value="GES14712.1"/>
    <property type="molecule type" value="Genomic_DNA"/>
</dbReference>
<sequence length="130" mass="14454">MPRKPGAWLTTTADYAATDWRQILWLYDELLKVWPSPVVALNRAVAISMVHGLQAALEEVDALARDDRLAAYHYLPAIRADLPRRLGRPREAAVAYRAALDLADNQAEREFLAARLAEAVDSGSGRSSER</sequence>
<evidence type="ECO:0000313" key="1">
    <source>
        <dbReference type="EMBL" id="GES14712.1"/>
    </source>
</evidence>
<name>A0A5M3X282_9ACTN</name>
<comment type="caution">
    <text evidence="1">The sequence shown here is derived from an EMBL/GenBank/DDBJ whole genome shotgun (WGS) entry which is preliminary data.</text>
</comment>
<proteinExistence type="predicted"/>
<gene>
    <name evidence="1" type="ORF">Amac_083090</name>
</gene>
<dbReference type="InterPro" id="IPR011990">
    <property type="entry name" value="TPR-like_helical_dom_sf"/>
</dbReference>
<keyword evidence="2" id="KW-1185">Reference proteome</keyword>
<dbReference type="Proteomes" id="UP000331127">
    <property type="component" value="Unassembled WGS sequence"/>
</dbReference>
<organism evidence="1 2">
    <name type="scientific">Acrocarpospora macrocephala</name>
    <dbReference type="NCBI Taxonomy" id="150177"/>
    <lineage>
        <taxon>Bacteria</taxon>
        <taxon>Bacillati</taxon>
        <taxon>Actinomycetota</taxon>
        <taxon>Actinomycetes</taxon>
        <taxon>Streptosporangiales</taxon>
        <taxon>Streptosporangiaceae</taxon>
        <taxon>Acrocarpospora</taxon>
    </lineage>
</organism>
<dbReference type="PANTHER" id="PTHR47756:SF2">
    <property type="entry name" value="BLL6612 PROTEIN"/>
    <property type="match status" value="1"/>
</dbReference>
<protein>
    <recommendedName>
        <fullName evidence="3">RNA polymerase subunit sigma-24</fullName>
    </recommendedName>
</protein>
<accession>A0A5M3X282</accession>